<protein>
    <recommendedName>
        <fullName evidence="5">Transposase</fullName>
    </recommendedName>
</protein>
<dbReference type="Proteomes" id="UP001341281">
    <property type="component" value="Chromosome 04"/>
</dbReference>
<evidence type="ECO:0000259" key="2">
    <source>
        <dbReference type="Pfam" id="PF13963"/>
    </source>
</evidence>
<evidence type="ECO:0008006" key="5">
    <source>
        <dbReference type="Google" id="ProtNLM"/>
    </source>
</evidence>
<sequence length="711" mass="81146">HTKAYLQGVNSFLSYAFKNSAVGNKILCPCKKCVNSFWRESSDVREHLICDGFVKGYTTWNLHGETSSYMNHGNSDGVDIVEESNKEDEISELLRDLACGLDDRGDFEDNSSVVQSTEELKALQSLVEANSQELYPTCKKYTKLRFLIRLLHIKLLGGWTDKNFDLLLDLLNDALPEGSILPRNYYEAKKMIKSIGLGYISIHACSNDCILYWKENEKSDSCPKCKVSRWKSVRKSLDGKHEGSPYFPIKKRLQRLFLTSRTAKLTRWHDEERTKDGVLRHPADSPLWKDFDEKHPVFAADSSNIRLAFATDGFNPYRGMNVSYSIWPGICIPYNFPPSMCMKQSNFILTLLIPGRHAPGSDMDPLVYDLLDMFVNGVRTYDASKGEFFQLRAAVLWTITDFLGLGYASGCVTAGEAACPDCHSYTCSLRLGNGSKTCYMRHRRFLHENHPFRFDFDKFGSTELRPAPVPLSGEEILECTKDIVTVFGKDPSGKKPAGRRRKEGELLVIFKRRSIWFMLPYWKDLMMRHNFDVMHIGKNVYENFINTFLGTDGKSKDNLNSRLDLQALSIRSDLHPIELEGQFYLPPAPYSMSPQEKKLFCEILKGVFGLKSHESHIVLQHLLPLAVRKILPEIVSAAVIRVSNFFKKICSPMIRISDMENLEAEIAETLSLLETIFLPFFFDIMVHLMVHLPAQAKMAGPVYFRSMWPVE</sequence>
<evidence type="ECO:0000259" key="1">
    <source>
        <dbReference type="Pfam" id="PF13960"/>
    </source>
</evidence>
<reference evidence="3 4" key="1">
    <citation type="submission" date="2024-02" db="EMBL/GenBank/DDBJ databases">
        <title>High-quality chromosome-scale genome assembly of Pensacola bahiagrass (Paspalum notatum Flugge var. saurae).</title>
        <authorList>
            <person name="Vega J.M."/>
            <person name="Podio M."/>
            <person name="Orjuela J."/>
            <person name="Siena L.A."/>
            <person name="Pessino S.C."/>
            <person name="Combes M.C."/>
            <person name="Mariac C."/>
            <person name="Albertini E."/>
            <person name="Pupilli F."/>
            <person name="Ortiz J.P.A."/>
            <person name="Leblanc O."/>
        </authorList>
    </citation>
    <scope>NUCLEOTIDE SEQUENCE [LARGE SCALE GENOMIC DNA]</scope>
    <source>
        <strain evidence="3">R1</strain>
        <tissue evidence="3">Leaf</tissue>
    </source>
</reference>
<accession>A0AAQ3WSL8</accession>
<feature type="non-terminal residue" evidence="3">
    <location>
        <position position="711"/>
    </location>
</feature>
<dbReference type="PANTHER" id="PTHR10775:SF185">
    <property type="entry name" value="OS08G0208400 PROTEIN"/>
    <property type="match status" value="1"/>
</dbReference>
<evidence type="ECO:0000313" key="3">
    <source>
        <dbReference type="EMBL" id="WVZ71931.1"/>
    </source>
</evidence>
<dbReference type="PANTHER" id="PTHR10775">
    <property type="entry name" value="OS08G0208400 PROTEIN"/>
    <property type="match status" value="1"/>
</dbReference>
<organism evidence="3 4">
    <name type="scientific">Paspalum notatum var. saurae</name>
    <dbReference type="NCBI Taxonomy" id="547442"/>
    <lineage>
        <taxon>Eukaryota</taxon>
        <taxon>Viridiplantae</taxon>
        <taxon>Streptophyta</taxon>
        <taxon>Embryophyta</taxon>
        <taxon>Tracheophyta</taxon>
        <taxon>Spermatophyta</taxon>
        <taxon>Magnoliopsida</taxon>
        <taxon>Liliopsida</taxon>
        <taxon>Poales</taxon>
        <taxon>Poaceae</taxon>
        <taxon>PACMAD clade</taxon>
        <taxon>Panicoideae</taxon>
        <taxon>Andropogonodae</taxon>
        <taxon>Paspaleae</taxon>
        <taxon>Paspalinae</taxon>
        <taxon>Paspalum</taxon>
    </lineage>
</organism>
<dbReference type="InterPro" id="IPR029480">
    <property type="entry name" value="Transpos_assoc"/>
</dbReference>
<feature type="domain" description="Transposase-associated" evidence="2">
    <location>
        <begin position="2"/>
        <end position="65"/>
    </location>
</feature>
<gene>
    <name evidence="3" type="ORF">U9M48_020459</name>
</gene>
<keyword evidence="4" id="KW-1185">Reference proteome</keyword>
<evidence type="ECO:0000313" key="4">
    <source>
        <dbReference type="Proteomes" id="UP001341281"/>
    </source>
</evidence>
<dbReference type="InterPro" id="IPR004242">
    <property type="entry name" value="Transposase_21"/>
</dbReference>
<dbReference type="InterPro" id="IPR025452">
    <property type="entry name" value="DUF4218"/>
</dbReference>
<dbReference type="EMBL" id="CP144748">
    <property type="protein sequence ID" value="WVZ71931.1"/>
    <property type="molecule type" value="Genomic_DNA"/>
</dbReference>
<proteinExistence type="predicted"/>
<dbReference type="Pfam" id="PF13960">
    <property type="entry name" value="DUF4218"/>
    <property type="match status" value="1"/>
</dbReference>
<dbReference type="Pfam" id="PF02992">
    <property type="entry name" value="Transposase_21"/>
    <property type="match status" value="1"/>
</dbReference>
<feature type="domain" description="DUF4218" evidence="1">
    <location>
        <begin position="649"/>
        <end position="711"/>
    </location>
</feature>
<feature type="non-terminal residue" evidence="3">
    <location>
        <position position="1"/>
    </location>
</feature>
<dbReference type="Pfam" id="PF13963">
    <property type="entry name" value="Transpos_assoc"/>
    <property type="match status" value="1"/>
</dbReference>
<name>A0AAQ3WSL8_PASNO</name>
<dbReference type="AlphaFoldDB" id="A0AAQ3WSL8"/>